<dbReference type="PANTHER" id="PTHR11104:SF0">
    <property type="entry name" value="SPBETA PROPHAGE-DERIVED AMINOGLYCOSIDE N(3')-ACETYLTRANSFERASE-LIKE PROTEIN YOKD"/>
    <property type="match status" value="1"/>
</dbReference>
<evidence type="ECO:0000313" key="5">
    <source>
        <dbReference type="Proteomes" id="UP000263094"/>
    </source>
</evidence>
<keyword evidence="5" id="KW-1185">Reference proteome</keyword>
<comment type="caution">
    <text evidence="4">The sequence shown here is derived from an EMBL/GenBank/DDBJ whole genome shotgun (WGS) entry which is preliminary data.</text>
</comment>
<dbReference type="EMBL" id="QUAK01000115">
    <property type="protein sequence ID" value="RFU84698.1"/>
    <property type="molecule type" value="Genomic_DNA"/>
</dbReference>
<dbReference type="GO" id="GO:0046677">
    <property type="term" value="P:response to antibiotic"/>
    <property type="evidence" value="ECO:0007669"/>
    <property type="project" value="InterPro"/>
</dbReference>
<dbReference type="Pfam" id="PF02522">
    <property type="entry name" value="Antibiotic_NAT"/>
    <property type="match status" value="1"/>
</dbReference>
<organism evidence="4 5">
    <name type="scientific">Streptomyces triticagri</name>
    <dbReference type="NCBI Taxonomy" id="2293568"/>
    <lineage>
        <taxon>Bacteria</taxon>
        <taxon>Bacillati</taxon>
        <taxon>Actinomycetota</taxon>
        <taxon>Actinomycetes</taxon>
        <taxon>Kitasatosporales</taxon>
        <taxon>Streptomycetaceae</taxon>
        <taxon>Streptomyces</taxon>
    </lineage>
</organism>
<protein>
    <submittedName>
        <fullName evidence="4">Aminoglycoside N(3)-acetyltransferase</fullName>
    </submittedName>
</protein>
<dbReference type="PANTHER" id="PTHR11104">
    <property type="entry name" value="AMINOGLYCOSIDE N3-ACETYLTRANSFERASE"/>
    <property type="match status" value="1"/>
</dbReference>
<proteinExistence type="inferred from homology"/>
<dbReference type="InterPro" id="IPR003679">
    <property type="entry name" value="Amioglycoside_AcTrfase"/>
</dbReference>
<dbReference type="InterPro" id="IPR028345">
    <property type="entry name" value="Antibiotic_NAT-like"/>
</dbReference>
<evidence type="ECO:0000256" key="2">
    <source>
        <dbReference type="ARBA" id="ARBA00022679"/>
    </source>
</evidence>
<sequence length="275" mass="29265">MTDTHRPGPVRRIFAGSRRSAGQDLAALLGELGVQRGGTLLVHAALGGSGLDAAAARDALLDALGPDGTLVVPAFTQENSDTSRAHRRRTAHLTEPERIRFRAGMPPYDPAISPCTGMGMLAECVRTTPGAVRSAHPQTSFAGLGPRAAELLADHDPECHLGERSPLAALHRADAQILLFRVGFEVCSAFHLAEYRTTPPPPTRTYRCVTVRTGHWVEYRDAVLDDSDFAAIGAQLPRGLTAEREFAGKAVILVPLRAAVDAAVRLMTGSGRGLT</sequence>
<evidence type="ECO:0000256" key="3">
    <source>
        <dbReference type="ARBA" id="ARBA00023315"/>
    </source>
</evidence>
<gene>
    <name evidence="4" type="ORF">DY218_21115</name>
</gene>
<dbReference type="RefSeq" id="WP_128557663.1">
    <property type="nucleotide sequence ID" value="NZ_QUAK01000115.1"/>
</dbReference>
<dbReference type="GO" id="GO:0008080">
    <property type="term" value="F:N-acetyltransferase activity"/>
    <property type="evidence" value="ECO:0007669"/>
    <property type="project" value="InterPro"/>
</dbReference>
<dbReference type="Proteomes" id="UP000263094">
    <property type="component" value="Unassembled WGS sequence"/>
</dbReference>
<dbReference type="AlphaFoldDB" id="A0A372M1A2"/>
<comment type="similarity">
    <text evidence="1">Belongs to the antibiotic N-acetyltransferase family.</text>
</comment>
<evidence type="ECO:0000313" key="4">
    <source>
        <dbReference type="EMBL" id="RFU84698.1"/>
    </source>
</evidence>
<dbReference type="SUPFAM" id="SSF110710">
    <property type="entry name" value="TTHA0583/YokD-like"/>
    <property type="match status" value="1"/>
</dbReference>
<accession>A0A372M1A2</accession>
<name>A0A372M1A2_9ACTN</name>
<reference evidence="4 5" key="1">
    <citation type="submission" date="2018-08" db="EMBL/GenBank/DDBJ databases">
        <title>Isolation, diversity and antifungal activity of Actinobacteria from wheat.</title>
        <authorList>
            <person name="Han C."/>
        </authorList>
    </citation>
    <scope>NUCLEOTIDE SEQUENCE [LARGE SCALE GENOMIC DNA]</scope>
    <source>
        <strain evidence="4 5">NEAU-YY421</strain>
    </source>
</reference>
<keyword evidence="3" id="KW-0012">Acyltransferase</keyword>
<evidence type="ECO:0000256" key="1">
    <source>
        <dbReference type="ARBA" id="ARBA00006383"/>
    </source>
</evidence>
<keyword evidence="2 4" id="KW-0808">Transferase</keyword>
<dbReference type="OrthoDB" id="7330654at2"/>